<organism evidence="1 2">
    <name type="scientific">Nelumbo nucifera</name>
    <name type="common">Sacred lotus</name>
    <dbReference type="NCBI Taxonomy" id="4432"/>
    <lineage>
        <taxon>Eukaryota</taxon>
        <taxon>Viridiplantae</taxon>
        <taxon>Streptophyta</taxon>
        <taxon>Embryophyta</taxon>
        <taxon>Tracheophyta</taxon>
        <taxon>Spermatophyta</taxon>
        <taxon>Magnoliopsida</taxon>
        <taxon>Proteales</taxon>
        <taxon>Nelumbonaceae</taxon>
        <taxon>Nelumbo</taxon>
    </lineage>
</organism>
<dbReference type="Proteomes" id="UP000607653">
    <property type="component" value="Unassembled WGS sequence"/>
</dbReference>
<accession>A0A822ZNH8</accession>
<proteinExistence type="predicted"/>
<dbReference type="AlphaFoldDB" id="A0A822ZNH8"/>
<evidence type="ECO:0000313" key="2">
    <source>
        <dbReference type="Proteomes" id="UP000607653"/>
    </source>
</evidence>
<reference evidence="1 2" key="1">
    <citation type="journal article" date="2020" name="Mol. Biol. Evol.">
        <title>Distinct Expression and Methylation Patterns for Genes with Different Fates following a Single Whole-Genome Duplication in Flowering Plants.</title>
        <authorList>
            <person name="Shi T."/>
            <person name="Rahmani R.S."/>
            <person name="Gugger P.F."/>
            <person name="Wang M."/>
            <person name="Li H."/>
            <person name="Zhang Y."/>
            <person name="Li Z."/>
            <person name="Wang Q."/>
            <person name="Van de Peer Y."/>
            <person name="Marchal K."/>
            <person name="Chen J."/>
        </authorList>
    </citation>
    <scope>NUCLEOTIDE SEQUENCE [LARGE SCALE GENOMIC DNA]</scope>
    <source>
        <tissue evidence="1">Leaf</tissue>
    </source>
</reference>
<sequence>MSLSTSSPPLKNCSYFITIEFQLPSWLQTPADPLFFSLSTPPPLSLSLSLFLSPCLLLCQVWAHSSYNRGRSIGQGISWYLFHDEQSIFAIPEYQSICLPLDAGGCKFFTWIPGRPQVQQSVTIKGDGAGPSKDPLDEVEAVAQSKKDNFDRMSKFCDKLLGCIKNLRIKDA</sequence>
<comment type="caution">
    <text evidence="1">The sequence shown here is derived from an EMBL/GenBank/DDBJ whole genome shotgun (WGS) entry which is preliminary data.</text>
</comment>
<dbReference type="EMBL" id="DUZY01000008">
    <property type="protein sequence ID" value="DAD46457.1"/>
    <property type="molecule type" value="Genomic_DNA"/>
</dbReference>
<gene>
    <name evidence="1" type="ORF">HUJ06_016394</name>
</gene>
<evidence type="ECO:0000313" key="1">
    <source>
        <dbReference type="EMBL" id="DAD46457.1"/>
    </source>
</evidence>
<name>A0A822ZNH8_NELNU</name>
<keyword evidence="2" id="KW-1185">Reference proteome</keyword>
<protein>
    <submittedName>
        <fullName evidence="1">Uncharacterized protein</fullName>
    </submittedName>
</protein>